<accession>A0A179GMS3</accession>
<name>A0A179GMS3_PURLI</name>
<dbReference type="AlphaFoldDB" id="A0A179GMS3"/>
<feature type="region of interest" description="Disordered" evidence="1">
    <location>
        <begin position="82"/>
        <end position="114"/>
    </location>
</feature>
<gene>
    <name evidence="2" type="ORF">VFPBJ_06590</name>
</gene>
<evidence type="ECO:0000313" key="2">
    <source>
        <dbReference type="EMBL" id="OAQ78469.1"/>
    </source>
</evidence>
<dbReference type="EMBL" id="LSBH01000005">
    <property type="protein sequence ID" value="OAQ78469.1"/>
    <property type="molecule type" value="Genomic_DNA"/>
</dbReference>
<protein>
    <submittedName>
        <fullName evidence="2">Uncharacterized protein</fullName>
    </submittedName>
</protein>
<organism evidence="2 3">
    <name type="scientific">Purpureocillium lilacinum</name>
    <name type="common">Paecilomyces lilacinus</name>
    <dbReference type="NCBI Taxonomy" id="33203"/>
    <lineage>
        <taxon>Eukaryota</taxon>
        <taxon>Fungi</taxon>
        <taxon>Dikarya</taxon>
        <taxon>Ascomycota</taxon>
        <taxon>Pezizomycotina</taxon>
        <taxon>Sordariomycetes</taxon>
        <taxon>Hypocreomycetidae</taxon>
        <taxon>Hypocreales</taxon>
        <taxon>Ophiocordycipitaceae</taxon>
        <taxon>Purpureocillium</taxon>
    </lineage>
</organism>
<sequence>MSFVVYGTGHLSPGKTRWSWFRRWLRSLPSRIANRFSKKPRQSSAEPPVSTDAAYTYTYEMAPTVTKPEELSGTAAAPVTTGKISKLRSFTARPASTRQQRRTQRRQQKLEKTKRQNRTLCEVLEHLLCGRGRRTCGDVTPRTIAQLDSSERAYVAVRGETAAKRKDGLARQMSAFSAQISDVDRGLDRAQRVRNELLFGRRVFCKSDLEQLTDVEVQIHALEGQLARLRRKKDRVHYDLAQSEYLIAFAKQVELRKNLPIDGFVYVGFDLTRRRHGITASV</sequence>
<comment type="caution">
    <text evidence="2">The sequence shown here is derived from an EMBL/GenBank/DDBJ whole genome shotgun (WGS) entry which is preliminary data.</text>
</comment>
<dbReference type="Proteomes" id="UP000078240">
    <property type="component" value="Unassembled WGS sequence"/>
</dbReference>
<proteinExistence type="predicted"/>
<evidence type="ECO:0000313" key="3">
    <source>
        <dbReference type="Proteomes" id="UP000078240"/>
    </source>
</evidence>
<evidence type="ECO:0000256" key="1">
    <source>
        <dbReference type="SAM" id="MobiDB-lite"/>
    </source>
</evidence>
<reference evidence="2 3" key="1">
    <citation type="submission" date="2016-01" db="EMBL/GenBank/DDBJ databases">
        <title>Biosynthesis of antibiotic leucinostatins and their inhibition on Phytophthora in bio-control Purpureocillium lilacinum.</title>
        <authorList>
            <person name="Wang G."/>
            <person name="Liu Z."/>
            <person name="Lin R."/>
            <person name="Li E."/>
            <person name="Mao Z."/>
            <person name="Ling J."/>
            <person name="Yin W."/>
            <person name="Xie B."/>
        </authorList>
    </citation>
    <scope>NUCLEOTIDE SEQUENCE [LARGE SCALE GENOMIC DNA]</scope>
    <source>
        <strain evidence="2">PLBJ-1</strain>
    </source>
</reference>